<comment type="caution">
    <text evidence="1">The sequence shown here is derived from an EMBL/GenBank/DDBJ whole genome shotgun (WGS) entry which is preliminary data.</text>
</comment>
<evidence type="ECO:0000313" key="2">
    <source>
        <dbReference type="Proteomes" id="UP000249396"/>
    </source>
</evidence>
<dbReference type="InterPro" id="IPR045538">
    <property type="entry name" value="CIS_TMP"/>
</dbReference>
<dbReference type="EMBL" id="QJPH01000564">
    <property type="protein sequence ID" value="PZN70113.1"/>
    <property type="molecule type" value="Genomic_DNA"/>
</dbReference>
<dbReference type="Pfam" id="PF19268">
    <property type="entry name" value="CIS_TMP"/>
    <property type="match status" value="1"/>
</dbReference>
<name>A0A2W4QD60_9GAMM</name>
<dbReference type="Proteomes" id="UP000249396">
    <property type="component" value="Unassembled WGS sequence"/>
</dbReference>
<dbReference type="AlphaFoldDB" id="A0A2W4QD60"/>
<organism evidence="1 2">
    <name type="scientific">Candidatus Methylumidiphilus alinenensis</name>
    <dbReference type="NCBI Taxonomy" id="2202197"/>
    <lineage>
        <taxon>Bacteria</taxon>
        <taxon>Pseudomonadati</taxon>
        <taxon>Pseudomonadota</taxon>
        <taxon>Gammaproteobacteria</taxon>
        <taxon>Methylococcales</taxon>
        <taxon>Candidatus Methylumidiphilus</taxon>
    </lineage>
</organism>
<proteinExistence type="predicted"/>
<protein>
    <submittedName>
        <fullName evidence="1">Uncharacterized protein</fullName>
    </submittedName>
</protein>
<evidence type="ECO:0000313" key="1">
    <source>
        <dbReference type="EMBL" id="PZN70113.1"/>
    </source>
</evidence>
<sequence length="301" mass="33426">MSALHEYLPEPIISRLLASLGSAYATDGPVAVRSELEHWLTSLDPDEAQRNSGLAALLAQLAPAVGYAMRTGIVNPDGTHSVPYADGGGTHSVPYADRGGTRSVPYGYGTHSVPYADGDYADENGTRSVPYTYSDTDELYLGNAGLVILWPFIKTFFDRLDLLEVDRFKSEGARQRGVALLQYLATEDPAPPEYLLPLNKLLCGIELDAVFELEYPLTEAERDECNSLLTAVIAQAPILNNMSIPGFRGSFLLRLGILSLRDGIWLLRVERETYDLVLDRFPWGFEWVKLPWMETPLQVEW</sequence>
<gene>
    <name evidence="1" type="ORF">DM484_28895</name>
</gene>
<accession>A0A2W4QD60</accession>
<reference evidence="1 2" key="1">
    <citation type="journal article" date="2018" name="Aquat. Microb. Ecol.">
        <title>Gammaproteobacterial methanotrophs dominate.</title>
        <authorList>
            <person name="Rissanen A.J."/>
            <person name="Saarenheimo J."/>
            <person name="Tiirola M."/>
            <person name="Peura S."/>
            <person name="Aalto S.L."/>
            <person name="Karvinen A."/>
            <person name="Nykanen H."/>
        </authorList>
    </citation>
    <scope>NUCLEOTIDE SEQUENCE [LARGE SCALE GENOMIC DNA]</scope>
    <source>
        <strain evidence="1">AMbin10</strain>
    </source>
</reference>